<dbReference type="Gramene" id="Ma06_t23220.1">
    <property type="protein sequence ID" value="Ma06_p23220.1"/>
    <property type="gene ID" value="Ma06_g23220"/>
</dbReference>
<accession>A0A804JJG7</accession>
<dbReference type="EMBL" id="HG996471">
    <property type="protein sequence ID" value="CAG1847201.1"/>
    <property type="molecule type" value="Genomic_DNA"/>
</dbReference>
<evidence type="ECO:0000313" key="1">
    <source>
        <dbReference type="EMBL" id="CAG1847201.1"/>
    </source>
</evidence>
<evidence type="ECO:0000313" key="2">
    <source>
        <dbReference type="EnsemblPlants" id="Ma06_p23220.1"/>
    </source>
</evidence>
<proteinExistence type="predicted"/>
<keyword evidence="3" id="KW-1185">Reference proteome</keyword>
<dbReference type="EnsemblPlants" id="Ma06_t23220.1">
    <property type="protein sequence ID" value="Ma06_p23220.1"/>
    <property type="gene ID" value="Ma06_g23220"/>
</dbReference>
<reference evidence="2" key="2">
    <citation type="submission" date="2021-05" db="UniProtKB">
        <authorList>
            <consortium name="EnsemblPlants"/>
        </authorList>
    </citation>
    <scope>IDENTIFICATION</scope>
    <source>
        <strain evidence="2">subsp. malaccensis</strain>
    </source>
</reference>
<organism evidence="2 3">
    <name type="scientific">Musa acuminata subsp. malaccensis</name>
    <name type="common">Wild banana</name>
    <name type="synonym">Musa malaccensis</name>
    <dbReference type="NCBI Taxonomy" id="214687"/>
    <lineage>
        <taxon>Eukaryota</taxon>
        <taxon>Viridiplantae</taxon>
        <taxon>Streptophyta</taxon>
        <taxon>Embryophyta</taxon>
        <taxon>Tracheophyta</taxon>
        <taxon>Spermatophyta</taxon>
        <taxon>Magnoliopsida</taxon>
        <taxon>Liliopsida</taxon>
        <taxon>Zingiberales</taxon>
        <taxon>Musaceae</taxon>
        <taxon>Musa</taxon>
    </lineage>
</organism>
<protein>
    <submittedName>
        <fullName evidence="1">(wild Malaysian banana) hypothetical protein</fullName>
    </submittedName>
</protein>
<gene>
    <name evidence="1" type="ORF">GSMUA_169960.1</name>
</gene>
<dbReference type="Proteomes" id="UP000012960">
    <property type="component" value="Unplaced"/>
</dbReference>
<dbReference type="AlphaFoldDB" id="A0A804JJG7"/>
<evidence type="ECO:0000313" key="3">
    <source>
        <dbReference type="Proteomes" id="UP000012960"/>
    </source>
</evidence>
<reference evidence="1" key="1">
    <citation type="submission" date="2021-03" db="EMBL/GenBank/DDBJ databases">
        <authorList>
            <consortium name="Genoscope - CEA"/>
            <person name="William W."/>
        </authorList>
    </citation>
    <scope>NUCLEOTIDE SEQUENCE</scope>
    <source>
        <strain evidence="1">Doubled-haploid Pahang</strain>
    </source>
</reference>
<dbReference type="InParanoid" id="A0A804JJG7"/>
<name>A0A804JJG7_MUSAM</name>
<sequence>MRKKTSLKQSGTVIRNDSSPLSLSLSLASIYHRLLQVLIWLRRSPFISFLLLAPTTVLLMETPTNGIHMEKA</sequence>